<feature type="domain" description="MRH" evidence="19">
    <location>
        <begin position="64"/>
        <end position="204"/>
    </location>
</feature>
<dbReference type="EMBL" id="CAIIXF020000008">
    <property type="protein sequence ID" value="CAH1792527.1"/>
    <property type="molecule type" value="Genomic_DNA"/>
</dbReference>
<dbReference type="AlphaFoldDB" id="A0A8S4PG41"/>
<dbReference type="GO" id="GO:0015031">
    <property type="term" value="P:protein transport"/>
    <property type="evidence" value="ECO:0007669"/>
    <property type="project" value="UniProtKB-KW"/>
</dbReference>
<evidence type="ECO:0000256" key="2">
    <source>
        <dbReference type="ARBA" id="ARBA00004358"/>
    </source>
</evidence>
<evidence type="ECO:0000256" key="15">
    <source>
        <dbReference type="ARBA" id="ARBA00023136"/>
    </source>
</evidence>
<keyword evidence="11 18" id="KW-1133">Transmembrane helix</keyword>
<comment type="subcellular location">
    <subcellularLocation>
        <location evidence="2">Cytoplasmic vesicle membrane</location>
        <topology evidence="2">Single-pass type I membrane protein</topology>
    </subcellularLocation>
    <subcellularLocation>
        <location evidence="3">Golgi apparatus membrane</location>
    </subcellularLocation>
    <subcellularLocation>
        <location evidence="1">Mitochondrion membrane</location>
        <topology evidence="1">Single-pass membrane protein</topology>
    </subcellularLocation>
    <subcellularLocation>
        <location evidence="4">Preautophagosomal structure membrane</location>
        <topology evidence="4">Single-pass type I membrane protein</topology>
    </subcellularLocation>
</comment>
<comment type="caution">
    <text evidence="20">The sequence shown here is derived from an EMBL/GenBank/DDBJ whole genome shotgun (WGS) entry which is preliminary data.</text>
</comment>
<keyword evidence="21" id="KW-1185">Reference proteome</keyword>
<dbReference type="GO" id="GO:0034045">
    <property type="term" value="C:phagophore assembly site membrane"/>
    <property type="evidence" value="ECO:0007669"/>
    <property type="project" value="UniProtKB-SubCell"/>
</dbReference>
<dbReference type="PANTHER" id="PTHR15071:SF0">
    <property type="entry name" value="MANNOSE 6-PHOSPHATE RECEPTOR-LIKE PROTEIN 1"/>
    <property type="match status" value="1"/>
</dbReference>
<dbReference type="Gene3D" id="2.70.130.10">
    <property type="entry name" value="Mannose-6-phosphate receptor binding domain"/>
    <property type="match status" value="1"/>
</dbReference>
<sequence>TRELNFIIITANYNSNMKYIKDLRMMIGTNCKMRMRLILMSWLMAHPVVGQGSIQNINCNNQVTSCSCETDNGLIDLSPLDSNDPNYPTFYDQFDPDNNNRYSWNACSDFTEDYRAECTDVAVCQYTSTAEYYPLGTQTSAKFENDPTDGLRITYSQTYLGVERTTYVQLLCDPSATTASMDVKGEPTPTNFKMSLTSASCCPSGGPPPVTPGPSGGSIVVTVVTSISVGTILLIILAVALPLYLAGGMVFKRQRMGAQGVEMVPNIEFWKSIPGLAKDGTLFVVGSIRSKVGGQRNYENI</sequence>
<dbReference type="InterPro" id="IPR018939">
    <property type="entry name" value="Autophagy-rel_prot_27"/>
</dbReference>
<evidence type="ECO:0000256" key="14">
    <source>
        <dbReference type="ARBA" id="ARBA00023128"/>
    </source>
</evidence>
<keyword evidence="9" id="KW-0732">Signal</keyword>
<keyword evidence="13" id="KW-0333">Golgi apparatus</keyword>
<keyword evidence="12" id="KW-0072">Autophagy</keyword>
<comment type="similarity">
    <text evidence="5">Belongs to the ATG27 family.</text>
</comment>
<dbReference type="InterPro" id="IPR009011">
    <property type="entry name" value="Man6P_isomerase_rcpt-bd_dom_sf"/>
</dbReference>
<dbReference type="PROSITE" id="PS51914">
    <property type="entry name" value="MRH"/>
    <property type="match status" value="1"/>
</dbReference>
<keyword evidence="15 18" id="KW-0472">Membrane</keyword>
<feature type="transmembrane region" description="Helical" evidence="18">
    <location>
        <begin position="219"/>
        <end position="246"/>
    </location>
</feature>
<evidence type="ECO:0000256" key="18">
    <source>
        <dbReference type="SAM" id="Phobius"/>
    </source>
</evidence>
<dbReference type="PANTHER" id="PTHR15071">
    <property type="entry name" value="MANNOSE-6-PHOSPHATE RECEPTOR FAMILY MEMBER"/>
    <property type="match status" value="1"/>
</dbReference>
<keyword evidence="7" id="KW-0813">Transport</keyword>
<accession>A0A8S4PG41</accession>
<gene>
    <name evidence="20" type="ORF">OFUS_LOCUS17485</name>
</gene>
<evidence type="ECO:0000256" key="16">
    <source>
        <dbReference type="ARBA" id="ARBA00023157"/>
    </source>
</evidence>
<dbReference type="GO" id="GO:0031966">
    <property type="term" value="C:mitochondrial membrane"/>
    <property type="evidence" value="ECO:0007669"/>
    <property type="project" value="UniProtKB-SubCell"/>
</dbReference>
<evidence type="ECO:0000256" key="10">
    <source>
        <dbReference type="ARBA" id="ARBA00022927"/>
    </source>
</evidence>
<evidence type="ECO:0000256" key="5">
    <source>
        <dbReference type="ARBA" id="ARBA00005363"/>
    </source>
</evidence>
<dbReference type="GO" id="GO:0006914">
    <property type="term" value="P:autophagy"/>
    <property type="evidence" value="ECO:0007669"/>
    <property type="project" value="UniProtKB-KW"/>
</dbReference>
<evidence type="ECO:0000256" key="6">
    <source>
        <dbReference type="ARBA" id="ARBA00013776"/>
    </source>
</evidence>
<dbReference type="SUPFAM" id="SSF50911">
    <property type="entry name" value="Mannose 6-phosphate receptor domain"/>
    <property type="match status" value="1"/>
</dbReference>
<dbReference type="GO" id="GO:0000139">
    <property type="term" value="C:Golgi membrane"/>
    <property type="evidence" value="ECO:0007669"/>
    <property type="project" value="UniProtKB-SubCell"/>
</dbReference>
<dbReference type="GO" id="GO:0010008">
    <property type="term" value="C:endosome membrane"/>
    <property type="evidence" value="ECO:0007669"/>
    <property type="project" value="UniProtKB-SubCell"/>
</dbReference>
<evidence type="ECO:0000259" key="19">
    <source>
        <dbReference type="PROSITE" id="PS51914"/>
    </source>
</evidence>
<evidence type="ECO:0000256" key="13">
    <source>
        <dbReference type="ARBA" id="ARBA00023034"/>
    </source>
</evidence>
<reference evidence="20" key="1">
    <citation type="submission" date="2022-03" db="EMBL/GenBank/DDBJ databases">
        <authorList>
            <person name="Martin C."/>
        </authorList>
    </citation>
    <scope>NUCLEOTIDE SEQUENCE</scope>
</reference>
<dbReference type="OrthoDB" id="29460at2759"/>
<dbReference type="Proteomes" id="UP000749559">
    <property type="component" value="Unassembled WGS sequence"/>
</dbReference>
<organism evidence="20 21">
    <name type="scientific">Owenia fusiformis</name>
    <name type="common">Polychaete worm</name>
    <dbReference type="NCBI Taxonomy" id="6347"/>
    <lineage>
        <taxon>Eukaryota</taxon>
        <taxon>Metazoa</taxon>
        <taxon>Spiralia</taxon>
        <taxon>Lophotrochozoa</taxon>
        <taxon>Annelida</taxon>
        <taxon>Polychaeta</taxon>
        <taxon>Sedentaria</taxon>
        <taxon>Canalipalpata</taxon>
        <taxon>Sabellida</taxon>
        <taxon>Oweniida</taxon>
        <taxon>Oweniidae</taxon>
        <taxon>Owenia</taxon>
    </lineage>
</organism>
<evidence type="ECO:0000256" key="11">
    <source>
        <dbReference type="ARBA" id="ARBA00022989"/>
    </source>
</evidence>
<evidence type="ECO:0000313" key="20">
    <source>
        <dbReference type="EMBL" id="CAH1792527.1"/>
    </source>
</evidence>
<dbReference type="Pfam" id="PF09451">
    <property type="entry name" value="ATG27"/>
    <property type="match status" value="1"/>
</dbReference>
<dbReference type="GO" id="GO:0005802">
    <property type="term" value="C:trans-Golgi network"/>
    <property type="evidence" value="ECO:0007669"/>
    <property type="project" value="TreeGrafter"/>
</dbReference>
<evidence type="ECO:0000256" key="1">
    <source>
        <dbReference type="ARBA" id="ARBA00004304"/>
    </source>
</evidence>
<evidence type="ECO:0000256" key="8">
    <source>
        <dbReference type="ARBA" id="ARBA00022692"/>
    </source>
</evidence>
<keyword evidence="17" id="KW-0968">Cytoplasmic vesicle</keyword>
<evidence type="ECO:0000256" key="12">
    <source>
        <dbReference type="ARBA" id="ARBA00023006"/>
    </source>
</evidence>
<evidence type="ECO:0000256" key="4">
    <source>
        <dbReference type="ARBA" id="ARBA00004472"/>
    </source>
</evidence>
<evidence type="ECO:0000256" key="7">
    <source>
        <dbReference type="ARBA" id="ARBA00022448"/>
    </source>
</evidence>
<feature type="non-terminal residue" evidence="20">
    <location>
        <position position="1"/>
    </location>
</feature>
<keyword evidence="14" id="KW-0496">Mitochondrion</keyword>
<evidence type="ECO:0000256" key="3">
    <source>
        <dbReference type="ARBA" id="ARBA00004394"/>
    </source>
</evidence>
<protein>
    <recommendedName>
        <fullName evidence="6">Autophagy-related protein 27</fullName>
    </recommendedName>
</protein>
<evidence type="ECO:0000256" key="9">
    <source>
        <dbReference type="ARBA" id="ARBA00022729"/>
    </source>
</evidence>
<evidence type="ECO:0000313" key="21">
    <source>
        <dbReference type="Proteomes" id="UP000749559"/>
    </source>
</evidence>
<evidence type="ECO:0000256" key="17">
    <source>
        <dbReference type="ARBA" id="ARBA00023329"/>
    </source>
</evidence>
<keyword evidence="16" id="KW-1015">Disulfide bond</keyword>
<keyword evidence="8 18" id="KW-0812">Transmembrane</keyword>
<name>A0A8S4PG41_OWEFU</name>
<dbReference type="InterPro" id="IPR044865">
    <property type="entry name" value="MRH_dom"/>
</dbReference>
<proteinExistence type="inferred from homology"/>
<keyword evidence="10" id="KW-0653">Protein transport</keyword>